<dbReference type="Proteomes" id="UP001178461">
    <property type="component" value="Chromosome 4"/>
</dbReference>
<dbReference type="EMBL" id="OX395129">
    <property type="protein sequence ID" value="CAI5773160.1"/>
    <property type="molecule type" value="Genomic_DNA"/>
</dbReference>
<keyword evidence="2" id="KW-1185">Reference proteome</keyword>
<dbReference type="AlphaFoldDB" id="A0AA35K7U2"/>
<sequence>MDRKMNRRHIYNGLCIRGFEFTRSDSCRIVHFRIPGPAPSGSCTSIGSAPNILLMKTVPGIIKRRSPVALSTILENGEVTATKLN</sequence>
<proteinExistence type="predicted"/>
<protein>
    <submittedName>
        <fullName evidence="1">Uncharacterized protein</fullName>
    </submittedName>
</protein>
<organism evidence="1 2">
    <name type="scientific">Podarcis lilfordi</name>
    <name type="common">Lilford's wall lizard</name>
    <dbReference type="NCBI Taxonomy" id="74358"/>
    <lineage>
        <taxon>Eukaryota</taxon>
        <taxon>Metazoa</taxon>
        <taxon>Chordata</taxon>
        <taxon>Craniata</taxon>
        <taxon>Vertebrata</taxon>
        <taxon>Euteleostomi</taxon>
        <taxon>Lepidosauria</taxon>
        <taxon>Squamata</taxon>
        <taxon>Bifurcata</taxon>
        <taxon>Unidentata</taxon>
        <taxon>Episquamata</taxon>
        <taxon>Laterata</taxon>
        <taxon>Lacertibaenia</taxon>
        <taxon>Lacertidae</taxon>
        <taxon>Podarcis</taxon>
    </lineage>
</organism>
<gene>
    <name evidence="1" type="ORF">PODLI_1B035013</name>
</gene>
<evidence type="ECO:0000313" key="2">
    <source>
        <dbReference type="Proteomes" id="UP001178461"/>
    </source>
</evidence>
<accession>A0AA35K7U2</accession>
<name>A0AA35K7U2_9SAUR</name>
<evidence type="ECO:0000313" key="1">
    <source>
        <dbReference type="EMBL" id="CAI5773160.1"/>
    </source>
</evidence>
<reference evidence="1" key="1">
    <citation type="submission" date="2022-12" db="EMBL/GenBank/DDBJ databases">
        <authorList>
            <person name="Alioto T."/>
            <person name="Alioto T."/>
            <person name="Gomez Garrido J."/>
        </authorList>
    </citation>
    <scope>NUCLEOTIDE SEQUENCE</scope>
</reference>